<comment type="caution">
    <text evidence="2">The sequence shown here is derived from an EMBL/GenBank/DDBJ whole genome shotgun (WGS) entry which is preliminary data.</text>
</comment>
<keyword evidence="3" id="KW-1185">Reference proteome</keyword>
<protein>
    <submittedName>
        <fullName evidence="2">Uncharacterized protein</fullName>
    </submittedName>
</protein>
<keyword evidence="1" id="KW-0812">Transmembrane</keyword>
<keyword evidence="1" id="KW-1133">Transmembrane helix</keyword>
<feature type="transmembrane region" description="Helical" evidence="1">
    <location>
        <begin position="6"/>
        <end position="26"/>
    </location>
</feature>
<name>A0ABY1NM78_9BACT</name>
<sequence length="31" mass="3495">MNLDILMFASFTIVALFAIFAMLYALSPIEQ</sequence>
<dbReference type="Proteomes" id="UP001157911">
    <property type="component" value="Unassembled WGS sequence"/>
</dbReference>
<accession>A0ABY1NM78</accession>
<dbReference type="EMBL" id="FXUB01000003">
    <property type="protein sequence ID" value="SMP13335.1"/>
    <property type="molecule type" value="Genomic_DNA"/>
</dbReference>
<gene>
    <name evidence="2" type="ORF">SAMN06265339_1092</name>
</gene>
<evidence type="ECO:0000313" key="3">
    <source>
        <dbReference type="Proteomes" id="UP001157911"/>
    </source>
</evidence>
<keyword evidence="1" id="KW-0472">Membrane</keyword>
<proteinExistence type="predicted"/>
<reference evidence="2 3" key="1">
    <citation type="submission" date="2017-05" db="EMBL/GenBank/DDBJ databases">
        <authorList>
            <person name="Varghese N."/>
            <person name="Submissions S."/>
        </authorList>
    </citation>
    <scope>NUCLEOTIDE SEQUENCE [LARGE SCALE GENOMIC DNA]</scope>
    <source>
        <strain evidence="2 3">DSM 15522</strain>
    </source>
</reference>
<evidence type="ECO:0000313" key="2">
    <source>
        <dbReference type="EMBL" id="SMP13335.1"/>
    </source>
</evidence>
<evidence type="ECO:0000256" key="1">
    <source>
        <dbReference type="SAM" id="Phobius"/>
    </source>
</evidence>
<organism evidence="2 3">
    <name type="scientific">Desulfurobacterium pacificum</name>
    <dbReference type="NCBI Taxonomy" id="240166"/>
    <lineage>
        <taxon>Bacteria</taxon>
        <taxon>Pseudomonadati</taxon>
        <taxon>Aquificota</taxon>
        <taxon>Aquificia</taxon>
        <taxon>Desulfurobacteriales</taxon>
        <taxon>Desulfurobacteriaceae</taxon>
        <taxon>Desulfurobacterium</taxon>
    </lineage>
</organism>